<evidence type="ECO:0000313" key="3">
    <source>
        <dbReference type="Proteomes" id="UP001054902"/>
    </source>
</evidence>
<feature type="compositionally biased region" description="Polar residues" evidence="1">
    <location>
        <begin position="19"/>
        <end position="29"/>
    </location>
</feature>
<keyword evidence="3" id="KW-1185">Reference proteome</keyword>
<feature type="region of interest" description="Disordered" evidence="1">
    <location>
        <begin position="1"/>
        <end position="33"/>
    </location>
</feature>
<protein>
    <submittedName>
        <fullName evidence="2">Uncharacterized protein</fullName>
    </submittedName>
</protein>
<name>A0AAD3D3L8_9STRA</name>
<evidence type="ECO:0000313" key="2">
    <source>
        <dbReference type="EMBL" id="GFH57236.1"/>
    </source>
</evidence>
<dbReference type="EMBL" id="BLLK01000057">
    <property type="protein sequence ID" value="GFH57236.1"/>
    <property type="molecule type" value="Genomic_DNA"/>
</dbReference>
<dbReference type="AlphaFoldDB" id="A0AAD3D3L8"/>
<dbReference type="Proteomes" id="UP001054902">
    <property type="component" value="Unassembled WGS sequence"/>
</dbReference>
<reference evidence="2 3" key="1">
    <citation type="journal article" date="2021" name="Sci. Rep.">
        <title>The genome of the diatom Chaetoceros tenuissimus carries an ancient integrated fragment of an extant virus.</title>
        <authorList>
            <person name="Hongo Y."/>
            <person name="Kimura K."/>
            <person name="Takaki Y."/>
            <person name="Yoshida Y."/>
            <person name="Baba S."/>
            <person name="Kobayashi G."/>
            <person name="Nagasaki K."/>
            <person name="Hano T."/>
            <person name="Tomaru Y."/>
        </authorList>
    </citation>
    <scope>NUCLEOTIDE SEQUENCE [LARGE SCALE GENOMIC DNA]</scope>
    <source>
        <strain evidence="2 3">NIES-3715</strain>
    </source>
</reference>
<evidence type="ECO:0000256" key="1">
    <source>
        <dbReference type="SAM" id="MobiDB-lite"/>
    </source>
</evidence>
<feature type="compositionally biased region" description="Basic and acidic residues" evidence="1">
    <location>
        <begin position="72"/>
        <end position="95"/>
    </location>
</feature>
<organism evidence="2 3">
    <name type="scientific">Chaetoceros tenuissimus</name>
    <dbReference type="NCBI Taxonomy" id="426638"/>
    <lineage>
        <taxon>Eukaryota</taxon>
        <taxon>Sar</taxon>
        <taxon>Stramenopiles</taxon>
        <taxon>Ochrophyta</taxon>
        <taxon>Bacillariophyta</taxon>
        <taxon>Coscinodiscophyceae</taxon>
        <taxon>Chaetocerotophycidae</taxon>
        <taxon>Chaetocerotales</taxon>
        <taxon>Chaetocerotaceae</taxon>
        <taxon>Chaetoceros</taxon>
    </lineage>
</organism>
<feature type="compositionally biased region" description="Basic and acidic residues" evidence="1">
    <location>
        <begin position="1"/>
        <end position="17"/>
    </location>
</feature>
<feature type="compositionally biased region" description="Polar residues" evidence="1">
    <location>
        <begin position="49"/>
        <end position="59"/>
    </location>
</feature>
<comment type="caution">
    <text evidence="2">The sequence shown here is derived from an EMBL/GenBank/DDBJ whole genome shotgun (WGS) entry which is preliminary data.</text>
</comment>
<proteinExistence type="predicted"/>
<sequence>MINLPNDREVENTHDVSFESATSVASTDTAPFPNIKAQERAQLILASYSTSEVEATSDGSLVGGESHGNVTPERRNPLSDEDATNKENRELEKIT</sequence>
<accession>A0AAD3D3L8</accession>
<gene>
    <name evidence="2" type="ORF">CTEN210_13712</name>
</gene>
<feature type="region of interest" description="Disordered" evidence="1">
    <location>
        <begin position="49"/>
        <end position="95"/>
    </location>
</feature>